<feature type="repeat" description="WD" evidence="3">
    <location>
        <begin position="1215"/>
        <end position="1256"/>
    </location>
</feature>
<feature type="repeat" description="WD" evidence="3">
    <location>
        <begin position="1258"/>
        <end position="1299"/>
    </location>
</feature>
<feature type="repeat" description="WD" evidence="3">
    <location>
        <begin position="1044"/>
        <end position="1085"/>
    </location>
</feature>
<dbReference type="PANTHER" id="PTHR22847:SF637">
    <property type="entry name" value="WD REPEAT DOMAIN 5B"/>
    <property type="match status" value="1"/>
</dbReference>
<proteinExistence type="predicted"/>
<feature type="domain" description="Nephrocystin 3-like N-terminal" evidence="5">
    <location>
        <begin position="294"/>
        <end position="454"/>
    </location>
</feature>
<dbReference type="InterPro" id="IPR019775">
    <property type="entry name" value="WD40_repeat_CS"/>
</dbReference>
<dbReference type="Pfam" id="PF24883">
    <property type="entry name" value="NPHP3_N"/>
    <property type="match status" value="1"/>
</dbReference>
<evidence type="ECO:0000313" key="7">
    <source>
        <dbReference type="Proteomes" id="UP000602905"/>
    </source>
</evidence>
<name>A0A8H7HHP1_9AGAM</name>
<dbReference type="Gene3D" id="3.40.50.300">
    <property type="entry name" value="P-loop containing nucleotide triphosphate hydrolases"/>
    <property type="match status" value="1"/>
</dbReference>
<sequence>MPLPGSIKRFTDRIERRLRRTLGQSDGARVQSSASLPLIQVPPQSSIAPEATIRQPAHSFSDVTVLHPSEADTGASARWTFLEDLRGVLSPVSDAFGPLKVILNELVGCIYIYEASASNRQEYEALRSNLTTTLEGLKSHFTGSDAPKMTNAITSLCESIQKELETIQALQAEGTMRQYIRSNSGSDRVYGCYTRINGYLSQISLDMSRSVHRTVEQHSKDLKEQESKAKDHMKKITEQSRKTEELAKQIKSGHARSYLDRLSPSFSAKYCSAQATELKRGECTPGTRVDVLAQMHQWASIAGSDDGAVYWLNGMAGTGKTTIAYSLCAELDKENQLAASFFCSRLLPECRDVNRIIPSIAYQLAQHSPVFGEALIKALERDPDIQKQLPSMQFASLISEPLTQIRASLPGIFVVVIDALDECESRESTRVVLNTILQAGDKLKLPIRFFVSSRPEPEIRQEMERRMATTGYSQLVLHQLDTNTVRTDIEKYVRSALAPLHRITDAQIAKLVADAGVLFIYASTAVRYISDSGFSRNPYDRLRSVLEASGSGAARRDKAMNELYAIVLKSAFEDDEIDEPEREDILRVLHTVIAAQEPLAVASIAALLQIGSEDRVRAAIRPLWSVLHITGSNELVATLHASFPDYMLSKERSGDYYCDRKLYDSVMARLCLECIAATGPRFNICGLESSAVLDKDAPNLDQKIQNAVPAHLLYACRYFASHLESATEPHKLTTLVRKFMSTQLLLWLEVMNLTGNIHAAEKAMRRVDSWAMAHTDTPELQELAHDAWCFTTSFGSNIVCASTPHIYVSMLPFWPSSRPISQAYKGLYRGLPKAVNCAVFSRDGSRVALALELEVIVVDAYSGRLVIEPLKGHVSTVSSVDFSLDGTRIVSGSHDGSIRVWDVETGQLVLGPLQGHSNLINSVQYSPDETCIASCSYDGTIRTWDATTGETRLVIKPPEEHRSSISSIRYSPDGAHIVAGLSNGKLYVWQASIGALVLGPLQAHTHAVLSVDYSPDGTHIISGSDDKTIRIWNAVNGHAVPGPLMEQNTATLSVKYSPDGRHIVSGSDEGTICVWDPQTGTVVLGPLKAHSNLISSICYSPDGTRILSCAYESTVYSWDARRSQKALSVAEGCGKHVIWLAYSPDSSCIVSASGNHIHMWDARTGSLIRGPIEVHTSLVFSVDYSPAGDQFASGSWDNTICTWDAQTGHMLLGPLTGHTDSVRSVAYSPDGTSLASGSDDRTIRVWSTRTGELMLGPLEHHTSFVMMVRYSPTGTCIASCSFDKTICVWSAQTGDMILGPLIGHTNSVQSIDFSPDGTRIVSCSDDRTIRVWDIQTGQTVLGPLEDSCGEYAEVRYSPRGDYICSTQYNVIWVLNAHTGDILSGPHMGHTDLVSSIAISADGTRIVSGSNDRAIRVWDVDAKPSSSSNSTTSGRAAWKLNNDGWAVDVSDSSRLLVWVPHDLRAALMLPQTPFLISEKGYLTLDFGKACIGESWTECCMSKL</sequence>
<dbReference type="PROSITE" id="PS50294">
    <property type="entry name" value="WD_REPEATS_REGION"/>
    <property type="match status" value="11"/>
</dbReference>
<feature type="repeat" description="WD" evidence="3">
    <location>
        <begin position="1301"/>
        <end position="1342"/>
    </location>
</feature>
<dbReference type="InterPro" id="IPR027417">
    <property type="entry name" value="P-loop_NTPase"/>
</dbReference>
<dbReference type="EMBL" id="JACYCD010000692">
    <property type="protein sequence ID" value="KAF8688491.1"/>
    <property type="molecule type" value="Genomic_DNA"/>
</dbReference>
<evidence type="ECO:0000259" key="5">
    <source>
        <dbReference type="Pfam" id="PF24883"/>
    </source>
</evidence>
<keyword evidence="2" id="KW-0677">Repeat</keyword>
<feature type="repeat" description="WD" evidence="3">
    <location>
        <begin position="870"/>
        <end position="911"/>
    </location>
</feature>
<feature type="repeat" description="WD" evidence="3">
    <location>
        <begin position="958"/>
        <end position="990"/>
    </location>
</feature>
<dbReference type="SMART" id="SM00320">
    <property type="entry name" value="WD40"/>
    <property type="match status" value="12"/>
</dbReference>
<feature type="region of interest" description="Disordered" evidence="4">
    <location>
        <begin position="218"/>
        <end position="247"/>
    </location>
</feature>
<dbReference type="CDD" id="cd21037">
    <property type="entry name" value="MLKL_NTD"/>
    <property type="match status" value="1"/>
</dbReference>
<feature type="repeat" description="WD" evidence="3">
    <location>
        <begin position="1001"/>
        <end position="1033"/>
    </location>
</feature>
<feature type="repeat" description="WD" evidence="3">
    <location>
        <begin position="913"/>
        <end position="954"/>
    </location>
</feature>
<evidence type="ECO:0000256" key="1">
    <source>
        <dbReference type="ARBA" id="ARBA00022574"/>
    </source>
</evidence>
<dbReference type="Proteomes" id="UP000602905">
    <property type="component" value="Unassembled WGS sequence"/>
</dbReference>
<organism evidence="6 7">
    <name type="scientific">Rhizoctonia solani</name>
    <dbReference type="NCBI Taxonomy" id="456999"/>
    <lineage>
        <taxon>Eukaryota</taxon>
        <taxon>Fungi</taxon>
        <taxon>Dikarya</taxon>
        <taxon>Basidiomycota</taxon>
        <taxon>Agaricomycotina</taxon>
        <taxon>Agaricomycetes</taxon>
        <taxon>Cantharellales</taxon>
        <taxon>Ceratobasidiaceae</taxon>
        <taxon>Rhizoctonia</taxon>
    </lineage>
</organism>
<evidence type="ECO:0000256" key="2">
    <source>
        <dbReference type="ARBA" id="ARBA00022737"/>
    </source>
</evidence>
<accession>A0A8H7HHP1</accession>
<dbReference type="SUPFAM" id="SSF50969">
    <property type="entry name" value="YVTN repeat-like/Quinoprotein amine dehydrogenase"/>
    <property type="match status" value="1"/>
</dbReference>
<dbReference type="InterPro" id="IPR001680">
    <property type="entry name" value="WD40_rpt"/>
</dbReference>
<evidence type="ECO:0000256" key="3">
    <source>
        <dbReference type="PROSITE-ProRule" id="PRU00221"/>
    </source>
</evidence>
<protein>
    <submittedName>
        <fullName evidence="6">WD domain, G-beta repeat</fullName>
    </submittedName>
</protein>
<feature type="repeat" description="WD" evidence="3">
    <location>
        <begin position="1386"/>
        <end position="1427"/>
    </location>
</feature>
<dbReference type="Pfam" id="PF00400">
    <property type="entry name" value="WD40"/>
    <property type="match status" value="12"/>
</dbReference>
<dbReference type="SUPFAM" id="SSF101898">
    <property type="entry name" value="NHL repeat"/>
    <property type="match status" value="1"/>
</dbReference>
<dbReference type="InterPro" id="IPR011047">
    <property type="entry name" value="Quinoprotein_ADH-like_sf"/>
</dbReference>
<dbReference type="PRINTS" id="PR00320">
    <property type="entry name" value="GPROTEINBRPT"/>
</dbReference>
<dbReference type="SUPFAM" id="SSF52540">
    <property type="entry name" value="P-loop containing nucleoside triphosphate hydrolases"/>
    <property type="match status" value="1"/>
</dbReference>
<dbReference type="CDD" id="cd00200">
    <property type="entry name" value="WD40"/>
    <property type="match status" value="2"/>
</dbReference>
<feature type="repeat" description="WD" evidence="3">
    <location>
        <begin position="1087"/>
        <end position="1128"/>
    </location>
</feature>
<dbReference type="PROSITE" id="PS00678">
    <property type="entry name" value="WD_REPEATS_1"/>
    <property type="match status" value="4"/>
</dbReference>
<dbReference type="InterPro" id="IPR056884">
    <property type="entry name" value="NPHP3-like_N"/>
</dbReference>
<feature type="non-terminal residue" evidence="6">
    <location>
        <position position="1"/>
    </location>
</feature>
<gene>
    <name evidence="6" type="ORF">RHS03_09514</name>
</gene>
<dbReference type="SUPFAM" id="SSF50998">
    <property type="entry name" value="Quinoprotein alcohol dehydrogenase-like"/>
    <property type="match status" value="1"/>
</dbReference>
<evidence type="ECO:0000313" key="6">
    <source>
        <dbReference type="EMBL" id="KAF8688491.1"/>
    </source>
</evidence>
<dbReference type="PANTHER" id="PTHR22847">
    <property type="entry name" value="WD40 REPEAT PROTEIN"/>
    <property type="match status" value="1"/>
</dbReference>
<dbReference type="InterPro" id="IPR011044">
    <property type="entry name" value="Quino_amine_DH_bsu"/>
</dbReference>
<dbReference type="PROSITE" id="PS50082">
    <property type="entry name" value="WD_REPEATS_2"/>
    <property type="match status" value="11"/>
</dbReference>
<dbReference type="InterPro" id="IPR020472">
    <property type="entry name" value="WD40_PAC1"/>
</dbReference>
<dbReference type="InterPro" id="IPR059179">
    <property type="entry name" value="MLKL-like_MCAfunc"/>
</dbReference>
<dbReference type="Gene3D" id="2.130.10.10">
    <property type="entry name" value="YVTN repeat-like/Quinoprotein amine dehydrogenase"/>
    <property type="match status" value="6"/>
</dbReference>
<feature type="repeat" description="WD" evidence="3">
    <location>
        <begin position="1172"/>
        <end position="1213"/>
    </location>
</feature>
<dbReference type="GO" id="GO:0005634">
    <property type="term" value="C:nucleus"/>
    <property type="evidence" value="ECO:0007669"/>
    <property type="project" value="TreeGrafter"/>
</dbReference>
<dbReference type="GO" id="GO:1990234">
    <property type="term" value="C:transferase complex"/>
    <property type="evidence" value="ECO:0007669"/>
    <property type="project" value="UniProtKB-ARBA"/>
</dbReference>
<evidence type="ECO:0000256" key="4">
    <source>
        <dbReference type="SAM" id="MobiDB-lite"/>
    </source>
</evidence>
<dbReference type="InterPro" id="IPR015943">
    <property type="entry name" value="WD40/YVTN_repeat-like_dom_sf"/>
</dbReference>
<dbReference type="OrthoDB" id="538223at2759"/>
<keyword evidence="1 3" id="KW-0853">WD repeat</keyword>
<comment type="caution">
    <text evidence="6">The sequence shown here is derived from an EMBL/GenBank/DDBJ whole genome shotgun (WGS) entry which is preliminary data.</text>
</comment>
<reference evidence="6" key="1">
    <citation type="submission" date="2020-09" db="EMBL/GenBank/DDBJ databases">
        <title>Comparative genome analyses of four rice-infecting Rhizoctonia solani isolates reveal extensive enrichment of homogalacturonan modification genes.</title>
        <authorList>
            <person name="Lee D.-Y."/>
            <person name="Jeon J."/>
            <person name="Kim K.-T."/>
            <person name="Cheong K."/>
            <person name="Song H."/>
            <person name="Choi G."/>
            <person name="Ko J."/>
            <person name="Opiyo S.O."/>
            <person name="Zuo S."/>
            <person name="Madhav S."/>
            <person name="Lee Y.-H."/>
            <person name="Wang G.-L."/>
        </authorList>
    </citation>
    <scope>NUCLEOTIDE SEQUENCE</scope>
    <source>
        <strain evidence="6">AG1-IA WGL</strain>
    </source>
</reference>